<reference evidence="9" key="1">
    <citation type="submission" date="2023-06" db="EMBL/GenBank/DDBJ databases">
        <authorList>
            <consortium name="Lawrence Berkeley National Laboratory"/>
            <person name="Ahrendt S."/>
            <person name="Sahu N."/>
            <person name="Indic B."/>
            <person name="Wong-Bajracharya J."/>
            <person name="Merenyi Z."/>
            <person name="Ke H.-M."/>
            <person name="Monk M."/>
            <person name="Kocsube S."/>
            <person name="Drula E."/>
            <person name="Lipzen A."/>
            <person name="Balint B."/>
            <person name="Henrissat B."/>
            <person name="Andreopoulos B."/>
            <person name="Martin F.M."/>
            <person name="Harder C.B."/>
            <person name="Rigling D."/>
            <person name="Ford K.L."/>
            <person name="Foster G.D."/>
            <person name="Pangilinan J."/>
            <person name="Papanicolaou A."/>
            <person name="Barry K."/>
            <person name="LaButti K."/>
            <person name="Viragh M."/>
            <person name="Koriabine M."/>
            <person name="Yan M."/>
            <person name="Riley R."/>
            <person name="Champramary S."/>
            <person name="Plett K.L."/>
            <person name="Tsai I.J."/>
            <person name="Slot J."/>
            <person name="Sipos G."/>
            <person name="Plett J."/>
            <person name="Nagy L.G."/>
            <person name="Grigoriev I.V."/>
        </authorList>
    </citation>
    <scope>NUCLEOTIDE SEQUENCE</scope>
    <source>
        <strain evidence="9">FPL87.14</strain>
    </source>
</reference>
<dbReference type="PANTHER" id="PTHR10642">
    <property type="entry name" value="RIBONUCLEASE H1"/>
    <property type="match status" value="1"/>
</dbReference>
<keyword evidence="7" id="KW-0378">Hydrolase</keyword>
<dbReference type="SUPFAM" id="SSF53098">
    <property type="entry name" value="Ribonuclease H-like"/>
    <property type="match status" value="1"/>
</dbReference>
<evidence type="ECO:0000256" key="7">
    <source>
        <dbReference type="ARBA" id="ARBA00022801"/>
    </source>
</evidence>
<dbReference type="EMBL" id="JAUEPT010000120">
    <property type="protein sequence ID" value="KAK0431208.1"/>
    <property type="molecule type" value="Genomic_DNA"/>
</dbReference>
<keyword evidence="10" id="KW-1185">Reference proteome</keyword>
<evidence type="ECO:0000256" key="2">
    <source>
        <dbReference type="ARBA" id="ARBA00005300"/>
    </source>
</evidence>
<comment type="catalytic activity">
    <reaction evidence="1">
        <text>Endonucleolytic cleavage to 5'-phosphomonoester.</text>
        <dbReference type="EC" id="3.1.26.4"/>
    </reaction>
</comment>
<dbReference type="EC" id="3.1.26.4" evidence="3"/>
<evidence type="ECO:0000259" key="8">
    <source>
        <dbReference type="PROSITE" id="PS50879"/>
    </source>
</evidence>
<evidence type="ECO:0000313" key="10">
    <source>
        <dbReference type="Proteomes" id="UP001175226"/>
    </source>
</evidence>
<comment type="caution">
    <text evidence="9">The sequence shown here is derived from an EMBL/GenBank/DDBJ whole genome shotgun (WGS) entry which is preliminary data.</text>
</comment>
<dbReference type="Gene3D" id="3.30.420.10">
    <property type="entry name" value="Ribonuclease H-like superfamily/Ribonuclease H"/>
    <property type="match status" value="1"/>
</dbReference>
<dbReference type="Proteomes" id="UP001175226">
    <property type="component" value="Unassembled WGS sequence"/>
</dbReference>
<name>A0AA39MEU9_9AGAR</name>
<dbReference type="PROSITE" id="PS50879">
    <property type="entry name" value="RNASE_H_1"/>
    <property type="match status" value="1"/>
</dbReference>
<feature type="domain" description="RNase H type-1" evidence="8">
    <location>
        <begin position="20"/>
        <end position="160"/>
    </location>
</feature>
<dbReference type="GO" id="GO:0004523">
    <property type="term" value="F:RNA-DNA hybrid ribonuclease activity"/>
    <property type="evidence" value="ECO:0007669"/>
    <property type="project" value="UniProtKB-EC"/>
</dbReference>
<dbReference type="AlphaFoldDB" id="A0AA39MEU9"/>
<dbReference type="InterPro" id="IPR002156">
    <property type="entry name" value="RNaseH_domain"/>
</dbReference>
<protein>
    <recommendedName>
        <fullName evidence="3">ribonuclease H</fullName>
        <ecNumber evidence="3">3.1.26.4</ecNumber>
    </recommendedName>
</protein>
<comment type="similarity">
    <text evidence="2">Belongs to the RNase H family.</text>
</comment>
<evidence type="ECO:0000256" key="3">
    <source>
        <dbReference type="ARBA" id="ARBA00012180"/>
    </source>
</evidence>
<evidence type="ECO:0000256" key="1">
    <source>
        <dbReference type="ARBA" id="ARBA00000077"/>
    </source>
</evidence>
<accession>A0AA39MEU9</accession>
<dbReference type="GO" id="GO:0003676">
    <property type="term" value="F:nucleic acid binding"/>
    <property type="evidence" value="ECO:0007669"/>
    <property type="project" value="InterPro"/>
</dbReference>
<sequence length="161" mass="17607">MSTGSTEDGLSEIYGRATKSANARHVWIDGSCTDNGKPRARAGAGVYWGHSSQRNCAERVPGPQRNNRAEHVAFVVMLLQTPPDVPIRVYTDSENVIHTYCHWIAQCKALDWRCANGDVIAYAVDLLRKRDAAVELCWVKGHSGEVGNEAADLLAKEGATK</sequence>
<dbReference type="GO" id="GO:0043137">
    <property type="term" value="P:DNA replication, removal of RNA primer"/>
    <property type="evidence" value="ECO:0007669"/>
    <property type="project" value="TreeGrafter"/>
</dbReference>
<proteinExistence type="inferred from homology"/>
<dbReference type="InterPro" id="IPR036397">
    <property type="entry name" value="RNaseH_sf"/>
</dbReference>
<evidence type="ECO:0000256" key="4">
    <source>
        <dbReference type="ARBA" id="ARBA00022722"/>
    </source>
</evidence>
<keyword evidence="5" id="KW-0479">Metal-binding</keyword>
<dbReference type="InterPro" id="IPR050092">
    <property type="entry name" value="RNase_H"/>
</dbReference>
<evidence type="ECO:0000256" key="6">
    <source>
        <dbReference type="ARBA" id="ARBA00022759"/>
    </source>
</evidence>
<feature type="non-terminal residue" evidence="9">
    <location>
        <position position="161"/>
    </location>
</feature>
<keyword evidence="6" id="KW-0255">Endonuclease</keyword>
<dbReference type="InterPro" id="IPR012337">
    <property type="entry name" value="RNaseH-like_sf"/>
</dbReference>
<organism evidence="9 10">
    <name type="scientific">Armillaria borealis</name>
    <dbReference type="NCBI Taxonomy" id="47425"/>
    <lineage>
        <taxon>Eukaryota</taxon>
        <taxon>Fungi</taxon>
        <taxon>Dikarya</taxon>
        <taxon>Basidiomycota</taxon>
        <taxon>Agaricomycotina</taxon>
        <taxon>Agaricomycetes</taxon>
        <taxon>Agaricomycetidae</taxon>
        <taxon>Agaricales</taxon>
        <taxon>Marasmiineae</taxon>
        <taxon>Physalacriaceae</taxon>
        <taxon>Armillaria</taxon>
    </lineage>
</organism>
<dbReference type="CDD" id="cd09280">
    <property type="entry name" value="RNase_HI_eukaryote_like"/>
    <property type="match status" value="1"/>
</dbReference>
<evidence type="ECO:0000256" key="5">
    <source>
        <dbReference type="ARBA" id="ARBA00022723"/>
    </source>
</evidence>
<gene>
    <name evidence="9" type="ORF">EV421DRAFT_1720741</name>
</gene>
<keyword evidence="4" id="KW-0540">Nuclease</keyword>
<evidence type="ECO:0000313" key="9">
    <source>
        <dbReference type="EMBL" id="KAK0431208.1"/>
    </source>
</evidence>
<dbReference type="PANTHER" id="PTHR10642:SF26">
    <property type="entry name" value="RIBONUCLEASE H1"/>
    <property type="match status" value="1"/>
</dbReference>
<dbReference type="Pfam" id="PF00075">
    <property type="entry name" value="RNase_H"/>
    <property type="match status" value="1"/>
</dbReference>
<dbReference type="GO" id="GO:0046872">
    <property type="term" value="F:metal ion binding"/>
    <property type="evidence" value="ECO:0007669"/>
    <property type="project" value="UniProtKB-KW"/>
</dbReference>